<dbReference type="OrthoDB" id="6155277at2759"/>
<keyword evidence="2" id="KW-1185">Reference proteome</keyword>
<evidence type="ECO:0000256" key="1">
    <source>
        <dbReference type="SAM" id="Coils"/>
    </source>
</evidence>
<sequence>MNPSASFLAGRQNIGSEVEISTIEKQRRELQLLIGELKDRDRELNDMVAVHQRQLLSWEEDRQKVLTLEERCSKLEGELHKRTEIIRSLTKKVKTLESNQIECQSTLQKTQLQLQEMAQKATHSTLLSEDLEARNENLSNTLVGLSAQVGQLQAREQTLTTMLKLKDKDIIEAVNHIADCSGKFKLLEHALRDAKMVETCIVKEKQDYKQKLKALKIEVNKLKVEREKRKDELLDMAKSKQERMSAELHNLRQIYIKQQRDLQFLNFNVETSQELLQIYDSKMEESKALESSREMCLSDLENNHLKVDFKREENQKSLVKDQKFETTLVQQNKSEESSYDVCKEKKLQVNASFGGKRVIAISSLLAKDLVEKQKSWSLGGKIQTEPENKSTFCKIHAKSPKGNGVGIQNEEKQLSETSTSVADEKWHDISLYLGLANCSGSKQPGKLDVKCQDHLERSGVSCCHKSEACLDESDMWESKCCHPSNFIIEAPGHMSDVEWMSIFKPSKVQRIVRHKSVCTCSESASGTKYNSSMSELIAIQQSHCLGSSKSALREDEKLIETESSSDKKNSSKILLVNKDAALPSEKDDFSPTSKLQRLLAESRQMVTDLELSTLLPISSENLSSSAKSA</sequence>
<dbReference type="InParanoid" id="A0A340WMC5"/>
<dbReference type="Proteomes" id="UP000265300">
    <property type="component" value="Unplaced"/>
</dbReference>
<name>A0A340WMC5_LIPVE</name>
<accession>A0A340WMC5</accession>
<dbReference type="RefSeq" id="XP_007448802.1">
    <property type="nucleotide sequence ID" value="XM_007448740.1"/>
</dbReference>
<proteinExistence type="predicted"/>
<dbReference type="GeneID" id="103074651"/>
<gene>
    <name evidence="3" type="primary">CCDC62</name>
</gene>
<organism evidence="2 3">
    <name type="scientific">Lipotes vexillifer</name>
    <name type="common">Yangtze river dolphin</name>
    <dbReference type="NCBI Taxonomy" id="118797"/>
    <lineage>
        <taxon>Eukaryota</taxon>
        <taxon>Metazoa</taxon>
        <taxon>Chordata</taxon>
        <taxon>Craniata</taxon>
        <taxon>Vertebrata</taxon>
        <taxon>Euteleostomi</taxon>
        <taxon>Mammalia</taxon>
        <taxon>Eutheria</taxon>
        <taxon>Laurasiatheria</taxon>
        <taxon>Artiodactyla</taxon>
        <taxon>Whippomorpha</taxon>
        <taxon>Cetacea</taxon>
        <taxon>Odontoceti</taxon>
        <taxon>Lipotidae</taxon>
        <taxon>Lipotes</taxon>
    </lineage>
</organism>
<evidence type="ECO:0000313" key="3">
    <source>
        <dbReference type="RefSeq" id="XP_007448802.1"/>
    </source>
</evidence>
<dbReference type="CTD" id="84660"/>
<protein>
    <submittedName>
        <fullName evidence="3">Coiled-coil domain-containing protein 62</fullName>
    </submittedName>
</protein>
<feature type="coiled-coil region" evidence="1">
    <location>
        <begin position="205"/>
        <end position="254"/>
    </location>
</feature>
<keyword evidence="1" id="KW-0175">Coiled coil</keyword>
<dbReference type="FunCoup" id="A0A340WMC5">
    <property type="interactions" value="1"/>
</dbReference>
<evidence type="ECO:0000313" key="2">
    <source>
        <dbReference type="Proteomes" id="UP000265300"/>
    </source>
</evidence>
<reference evidence="3" key="1">
    <citation type="submission" date="2025-08" db="UniProtKB">
        <authorList>
            <consortium name="RefSeq"/>
        </authorList>
    </citation>
    <scope>IDENTIFICATION</scope>
</reference>
<dbReference type="KEGG" id="lve:103074651"/>
<feature type="coiled-coil region" evidence="1">
    <location>
        <begin position="128"/>
        <end position="155"/>
    </location>
</feature>
<dbReference type="AlphaFoldDB" id="A0A340WMC5"/>
<dbReference type="STRING" id="118797.A0A340WMC5"/>